<evidence type="ECO:0000256" key="3">
    <source>
        <dbReference type="ARBA" id="ARBA00022692"/>
    </source>
</evidence>
<comment type="caution">
    <text evidence="7">The sequence shown here is derived from an EMBL/GenBank/DDBJ whole genome shotgun (WGS) entry which is preliminary data.</text>
</comment>
<keyword evidence="3 6" id="KW-0812">Transmembrane</keyword>
<evidence type="ECO:0000256" key="2">
    <source>
        <dbReference type="ARBA" id="ARBA00022475"/>
    </source>
</evidence>
<reference evidence="7" key="1">
    <citation type="submission" date="2019-04" db="EMBL/GenBank/DDBJ databases">
        <title>Evolution of Biomass-Degrading Anaerobic Consortia Revealed by Metagenomics.</title>
        <authorList>
            <person name="Peng X."/>
        </authorList>
    </citation>
    <scope>NUCLEOTIDE SEQUENCE</scope>
    <source>
        <strain evidence="7">SIG66</strain>
    </source>
</reference>
<keyword evidence="2" id="KW-1003">Cell membrane</keyword>
<evidence type="ECO:0000313" key="7">
    <source>
        <dbReference type="EMBL" id="MBE6420914.1"/>
    </source>
</evidence>
<protein>
    <submittedName>
        <fullName evidence="7">Sodium pump decarboxylase subunit gamma</fullName>
    </submittedName>
</protein>
<dbReference type="GO" id="GO:0015081">
    <property type="term" value="F:sodium ion transmembrane transporter activity"/>
    <property type="evidence" value="ECO:0007669"/>
    <property type="project" value="InterPro"/>
</dbReference>
<gene>
    <name evidence="7" type="ORF">E7027_02050</name>
</gene>
<dbReference type="AlphaFoldDB" id="A0A928DPV8"/>
<evidence type="ECO:0000256" key="6">
    <source>
        <dbReference type="SAM" id="Phobius"/>
    </source>
</evidence>
<evidence type="ECO:0000313" key="8">
    <source>
        <dbReference type="Proteomes" id="UP000725649"/>
    </source>
</evidence>
<keyword evidence="4 6" id="KW-1133">Transmembrane helix</keyword>
<accession>A0A928DPV8</accession>
<name>A0A928DPV8_9BACT</name>
<dbReference type="InterPro" id="IPR005899">
    <property type="entry name" value="Na_pump_deCOase"/>
</dbReference>
<evidence type="ECO:0000256" key="1">
    <source>
        <dbReference type="ARBA" id="ARBA00004236"/>
    </source>
</evidence>
<proteinExistence type="predicted"/>
<dbReference type="EMBL" id="SUVG01000002">
    <property type="protein sequence ID" value="MBE6420914.1"/>
    <property type="molecule type" value="Genomic_DNA"/>
</dbReference>
<evidence type="ECO:0000256" key="5">
    <source>
        <dbReference type="ARBA" id="ARBA00023136"/>
    </source>
</evidence>
<dbReference type="GO" id="GO:0005886">
    <property type="term" value="C:plasma membrane"/>
    <property type="evidence" value="ECO:0007669"/>
    <property type="project" value="UniProtKB-SubCell"/>
</dbReference>
<keyword evidence="5 6" id="KW-0472">Membrane</keyword>
<feature type="transmembrane region" description="Helical" evidence="6">
    <location>
        <begin position="12"/>
        <end position="35"/>
    </location>
</feature>
<dbReference type="Proteomes" id="UP000725649">
    <property type="component" value="Unassembled WGS sequence"/>
</dbReference>
<dbReference type="GO" id="GO:0036376">
    <property type="term" value="P:sodium ion export across plasma membrane"/>
    <property type="evidence" value="ECO:0007669"/>
    <property type="project" value="InterPro"/>
</dbReference>
<organism evidence="7 8">
    <name type="scientific">Candidatus Avelusimicrobium gallicola</name>
    <dbReference type="NCBI Taxonomy" id="2562704"/>
    <lineage>
        <taxon>Bacteria</taxon>
        <taxon>Pseudomonadati</taxon>
        <taxon>Elusimicrobiota</taxon>
        <taxon>Elusimicrobia</taxon>
        <taxon>Elusimicrobiales</taxon>
        <taxon>Elusimicrobiaceae</taxon>
        <taxon>Candidatus Avelusimicrobium</taxon>
    </lineage>
</organism>
<dbReference type="Pfam" id="PF04277">
    <property type="entry name" value="OAD_gamma"/>
    <property type="match status" value="1"/>
</dbReference>
<comment type="subcellular location">
    <subcellularLocation>
        <location evidence="1">Cell membrane</location>
    </subcellularLocation>
</comment>
<evidence type="ECO:0000256" key="4">
    <source>
        <dbReference type="ARBA" id="ARBA00022989"/>
    </source>
</evidence>
<sequence length="76" mass="8015">MSADSLLMQSFNITAIGMGVVLSFLIIMIGIMKLLGVIVQAMEKYFPQEVAVAPGAAQDASLIAVAIAAAKKFQEK</sequence>